<dbReference type="InterPro" id="IPR022761">
    <property type="entry name" value="Fumarate_lyase_N"/>
</dbReference>
<organism evidence="4 5">
    <name type="scientific">Chironomus riparius</name>
    <dbReference type="NCBI Taxonomy" id="315576"/>
    <lineage>
        <taxon>Eukaryota</taxon>
        <taxon>Metazoa</taxon>
        <taxon>Ecdysozoa</taxon>
        <taxon>Arthropoda</taxon>
        <taxon>Hexapoda</taxon>
        <taxon>Insecta</taxon>
        <taxon>Pterygota</taxon>
        <taxon>Neoptera</taxon>
        <taxon>Endopterygota</taxon>
        <taxon>Diptera</taxon>
        <taxon>Nematocera</taxon>
        <taxon>Chironomoidea</taxon>
        <taxon>Chironomidae</taxon>
        <taxon>Chironominae</taxon>
        <taxon>Chironomus</taxon>
    </lineage>
</organism>
<dbReference type="AlphaFoldDB" id="A0A9N9RKL4"/>
<dbReference type="Gene3D" id="1.10.275.10">
    <property type="entry name" value="Fumarase/aspartase (N-terminal domain)"/>
    <property type="match status" value="1"/>
</dbReference>
<dbReference type="GO" id="GO:0005829">
    <property type="term" value="C:cytosol"/>
    <property type="evidence" value="ECO:0007669"/>
    <property type="project" value="TreeGrafter"/>
</dbReference>
<dbReference type="SUPFAM" id="SSF48557">
    <property type="entry name" value="L-aspartase-like"/>
    <property type="match status" value="1"/>
</dbReference>
<feature type="domain" description="Fumarate lyase N-terminal" evidence="2">
    <location>
        <begin position="24"/>
        <end position="307"/>
    </location>
</feature>
<dbReference type="Gene3D" id="1.20.200.10">
    <property type="entry name" value="Fumarase/aspartase (Central domain)"/>
    <property type="match status" value="1"/>
</dbReference>
<evidence type="ECO:0000256" key="1">
    <source>
        <dbReference type="ARBA" id="ARBA00010755"/>
    </source>
</evidence>
<protein>
    <recommendedName>
        <fullName evidence="6">Argininosuccinate lyase</fullName>
    </recommendedName>
</protein>
<dbReference type="InterPro" id="IPR029419">
    <property type="entry name" value="Arg_succ_lyase_C"/>
</dbReference>
<dbReference type="PROSITE" id="PS00163">
    <property type="entry name" value="FUMARATE_LYASES"/>
    <property type="match status" value="1"/>
</dbReference>
<dbReference type="InterPro" id="IPR009049">
    <property type="entry name" value="Argininosuccinate_lyase"/>
</dbReference>
<comment type="similarity">
    <text evidence="1">Belongs to the lyase 1 family. Argininosuccinate lyase subfamily.</text>
</comment>
<evidence type="ECO:0000313" key="5">
    <source>
        <dbReference type="Proteomes" id="UP001153620"/>
    </source>
</evidence>
<dbReference type="InterPro" id="IPR008948">
    <property type="entry name" value="L-Aspartase-like"/>
</dbReference>
<dbReference type="EMBL" id="OU895877">
    <property type="protein sequence ID" value="CAG9798630.1"/>
    <property type="molecule type" value="Genomic_DNA"/>
</dbReference>
<evidence type="ECO:0000313" key="4">
    <source>
        <dbReference type="EMBL" id="CAG9798630.1"/>
    </source>
</evidence>
<dbReference type="GO" id="GO:0042450">
    <property type="term" value="P:L-arginine biosynthetic process via ornithine"/>
    <property type="evidence" value="ECO:0007669"/>
    <property type="project" value="InterPro"/>
</dbReference>
<keyword evidence="5" id="KW-1185">Reference proteome</keyword>
<dbReference type="PRINTS" id="PR00149">
    <property type="entry name" value="FUMRATELYASE"/>
</dbReference>
<dbReference type="PRINTS" id="PR00145">
    <property type="entry name" value="ARGSUCLYASE"/>
</dbReference>
<dbReference type="InterPro" id="IPR020557">
    <property type="entry name" value="Fumarate_lyase_CS"/>
</dbReference>
<dbReference type="Pfam" id="PF00206">
    <property type="entry name" value="Lyase_1"/>
    <property type="match status" value="1"/>
</dbReference>
<dbReference type="PANTHER" id="PTHR43814:SF1">
    <property type="entry name" value="ARGININOSUCCINATE LYASE"/>
    <property type="match status" value="1"/>
</dbReference>
<dbReference type="OrthoDB" id="2561043at2759"/>
<dbReference type="Gene3D" id="1.10.40.30">
    <property type="entry name" value="Fumarase/aspartase (C-terminal domain)"/>
    <property type="match status" value="1"/>
</dbReference>
<accession>A0A9N9RKL4</accession>
<proteinExistence type="inferred from homology"/>
<dbReference type="HAMAP" id="MF_00006">
    <property type="entry name" value="Arg_succ_lyase"/>
    <property type="match status" value="1"/>
</dbReference>
<dbReference type="GO" id="GO:0004056">
    <property type="term" value="F:argininosuccinate lyase activity"/>
    <property type="evidence" value="ECO:0007669"/>
    <property type="project" value="InterPro"/>
</dbReference>
<dbReference type="Proteomes" id="UP001153620">
    <property type="component" value="Chromosome 1"/>
</dbReference>
<dbReference type="CDD" id="cd01359">
    <property type="entry name" value="Argininosuccinate_lyase"/>
    <property type="match status" value="1"/>
</dbReference>
<dbReference type="InterPro" id="IPR000362">
    <property type="entry name" value="Fumarate_lyase_fam"/>
</dbReference>
<feature type="domain" description="Argininosuccinate lyase C-terminal" evidence="3">
    <location>
        <begin position="370"/>
        <end position="437"/>
    </location>
</feature>
<evidence type="ECO:0008006" key="6">
    <source>
        <dbReference type="Google" id="ProtNLM"/>
    </source>
</evidence>
<dbReference type="FunFam" id="1.20.200.10:FF:000015">
    <property type="entry name" value="argininosuccinate lyase isoform X2"/>
    <property type="match status" value="1"/>
</dbReference>
<reference evidence="4" key="1">
    <citation type="submission" date="2022-01" db="EMBL/GenBank/DDBJ databases">
        <authorList>
            <person name="King R."/>
        </authorList>
    </citation>
    <scope>NUCLEOTIDE SEQUENCE</scope>
</reference>
<dbReference type="FunFam" id="1.10.40.30:FF:000001">
    <property type="entry name" value="Argininosuccinate lyase"/>
    <property type="match status" value="1"/>
</dbReference>
<dbReference type="PANTHER" id="PTHR43814">
    <property type="entry name" value="ARGININOSUCCINATE LYASE"/>
    <property type="match status" value="1"/>
</dbReference>
<gene>
    <name evidence="4" type="ORF">CHIRRI_LOCUS1613</name>
</gene>
<evidence type="ECO:0000259" key="3">
    <source>
        <dbReference type="Pfam" id="PF14698"/>
    </source>
</evidence>
<name>A0A9N9RKL4_9DIPT</name>
<sequence length="464" mass="52739">MEGKTSKLWGCGGRFSRGMNVDLTQLNNSLHIDKRLAQQDISGSLAYSKILCQTGILEQAEFEMIQSAFQIISREWDGGMIELRDDDEDVHSVNERRLTEIIGEIGKKIHTGRSRNDQVALDMKMWMKKAILDILDIFRNFLGVLVMKADENIDILMPGYTHLQRAQPIRFSHWLLSYGFFLQNDCDRLKQLFERVDVLPLGSGAISGNPFNINRTELASLLDFKNVTMNSMNAVSDRDYICEFNFISTMISLHLSRLAEDLIIYSTKEFNFIKLSGDFCTGSSLMPQKFNPDSLELIRGSCGGIFGQLTNMIVTLKALPSTYNKDLQNDKQSMFYVYDSITLSLKVMCGVIESMDILEINCRNALSFDMLATDIAYYLVRKGMSFREAHHCSSKAIDCAERNRLGINELPMSDYKAISEKFNDDIFDIFSFEKSVEQYQAIGGTSRNSVLSQIACLKKYIDNL</sequence>
<dbReference type="InterPro" id="IPR024083">
    <property type="entry name" value="Fumarase/histidase_N"/>
</dbReference>
<dbReference type="NCBIfam" id="TIGR00838">
    <property type="entry name" value="argH"/>
    <property type="match status" value="1"/>
</dbReference>
<evidence type="ECO:0000259" key="2">
    <source>
        <dbReference type="Pfam" id="PF00206"/>
    </source>
</evidence>
<dbReference type="Pfam" id="PF14698">
    <property type="entry name" value="ASL_C2"/>
    <property type="match status" value="1"/>
</dbReference>
<reference evidence="4" key="2">
    <citation type="submission" date="2022-10" db="EMBL/GenBank/DDBJ databases">
        <authorList>
            <consortium name="ENA_rothamsted_submissions"/>
            <consortium name="culmorum"/>
            <person name="King R."/>
        </authorList>
    </citation>
    <scope>NUCLEOTIDE SEQUENCE</scope>
</reference>
<dbReference type="FunFam" id="1.10.275.10:FF:000002">
    <property type="entry name" value="Argininosuccinate lyase"/>
    <property type="match status" value="1"/>
</dbReference>